<name>A0AAW1LHH2_SAPOF</name>
<dbReference type="Proteomes" id="UP001443914">
    <property type="component" value="Unassembled WGS sequence"/>
</dbReference>
<gene>
    <name evidence="10" type="ORF">RND81_04G017500</name>
</gene>
<evidence type="ECO:0000256" key="8">
    <source>
        <dbReference type="ARBA" id="ARBA00030788"/>
    </source>
</evidence>
<accession>A0AAW1LHH2</accession>
<evidence type="ECO:0000256" key="9">
    <source>
        <dbReference type="SAM" id="SignalP"/>
    </source>
</evidence>
<keyword evidence="7" id="KW-0652">Protein synthesis inhibitor</keyword>
<dbReference type="InterPro" id="IPR036041">
    <property type="entry name" value="Ribosome-inact_prot_sf"/>
</dbReference>
<comment type="caution">
    <text evidence="10">The sequence shown here is derived from an EMBL/GenBank/DDBJ whole genome shotgun (WGS) entry which is preliminary data.</text>
</comment>
<feature type="signal peptide" evidence="9">
    <location>
        <begin position="1"/>
        <end position="20"/>
    </location>
</feature>
<feature type="chain" id="PRO_5043553462" description="rRNA N-glycosylase" evidence="9">
    <location>
        <begin position="21"/>
        <end position="70"/>
    </location>
</feature>
<dbReference type="SUPFAM" id="SSF56371">
    <property type="entry name" value="Ribosome inactivating proteins (RIP)"/>
    <property type="match status" value="1"/>
</dbReference>
<evidence type="ECO:0000256" key="6">
    <source>
        <dbReference type="ARBA" id="ARBA00022821"/>
    </source>
</evidence>
<reference evidence="10" key="1">
    <citation type="submission" date="2024-03" db="EMBL/GenBank/DDBJ databases">
        <title>WGS assembly of Saponaria officinalis var. Norfolk2.</title>
        <authorList>
            <person name="Jenkins J."/>
            <person name="Shu S."/>
            <person name="Grimwood J."/>
            <person name="Barry K."/>
            <person name="Goodstein D."/>
            <person name="Schmutz J."/>
            <person name="Leebens-Mack J."/>
            <person name="Osbourn A."/>
        </authorList>
    </citation>
    <scope>NUCLEOTIDE SEQUENCE [LARGE SCALE GENOMIC DNA]</scope>
    <source>
        <strain evidence="10">JIC</strain>
    </source>
</reference>
<keyword evidence="6" id="KW-0611">Plant defense</keyword>
<evidence type="ECO:0000313" key="11">
    <source>
        <dbReference type="Proteomes" id="UP001443914"/>
    </source>
</evidence>
<dbReference type="GO" id="GO:0030598">
    <property type="term" value="F:rRNA N-glycosylase activity"/>
    <property type="evidence" value="ECO:0007669"/>
    <property type="project" value="UniProtKB-EC"/>
</dbReference>
<keyword evidence="9" id="KW-0732">Signal</keyword>
<evidence type="ECO:0000256" key="3">
    <source>
        <dbReference type="ARBA" id="ARBA00012001"/>
    </source>
</evidence>
<comment type="catalytic activity">
    <reaction evidence="1">
        <text>Endohydrolysis of the N-glycosidic bond at one specific adenosine on the 28S rRNA.</text>
        <dbReference type="EC" id="3.2.2.22"/>
    </reaction>
</comment>
<evidence type="ECO:0000256" key="4">
    <source>
        <dbReference type="ARBA" id="ARBA00022656"/>
    </source>
</evidence>
<evidence type="ECO:0000256" key="5">
    <source>
        <dbReference type="ARBA" id="ARBA00022801"/>
    </source>
</evidence>
<organism evidence="10 11">
    <name type="scientific">Saponaria officinalis</name>
    <name type="common">Common soapwort</name>
    <name type="synonym">Lychnis saponaria</name>
    <dbReference type="NCBI Taxonomy" id="3572"/>
    <lineage>
        <taxon>Eukaryota</taxon>
        <taxon>Viridiplantae</taxon>
        <taxon>Streptophyta</taxon>
        <taxon>Embryophyta</taxon>
        <taxon>Tracheophyta</taxon>
        <taxon>Spermatophyta</taxon>
        <taxon>Magnoliopsida</taxon>
        <taxon>eudicotyledons</taxon>
        <taxon>Gunneridae</taxon>
        <taxon>Pentapetalae</taxon>
        <taxon>Caryophyllales</taxon>
        <taxon>Caryophyllaceae</taxon>
        <taxon>Caryophylleae</taxon>
        <taxon>Saponaria</taxon>
    </lineage>
</organism>
<dbReference type="EMBL" id="JBDFQZ010000004">
    <property type="protein sequence ID" value="KAK9732721.1"/>
    <property type="molecule type" value="Genomic_DNA"/>
</dbReference>
<dbReference type="GO" id="GO:0006952">
    <property type="term" value="P:defense response"/>
    <property type="evidence" value="ECO:0007669"/>
    <property type="project" value="UniProtKB-KW"/>
</dbReference>
<dbReference type="GO" id="GO:0017148">
    <property type="term" value="P:negative regulation of translation"/>
    <property type="evidence" value="ECO:0007669"/>
    <property type="project" value="UniProtKB-KW"/>
</dbReference>
<evidence type="ECO:0000256" key="1">
    <source>
        <dbReference type="ARBA" id="ARBA00000237"/>
    </source>
</evidence>
<keyword evidence="4" id="KW-0800">Toxin</keyword>
<protein>
    <recommendedName>
        <fullName evidence="3">rRNA N-glycosylase</fullName>
        <ecNumber evidence="3">3.2.2.22</ecNumber>
    </recommendedName>
    <alternativeName>
        <fullName evidence="8">rRNA N-glycosidase</fullName>
    </alternativeName>
</protein>
<keyword evidence="11" id="KW-1185">Reference proteome</keyword>
<dbReference type="Gene3D" id="3.40.420.10">
    <property type="entry name" value="Ricin (A subunit), domain 1"/>
    <property type="match status" value="1"/>
</dbReference>
<dbReference type="GO" id="GO:0090729">
    <property type="term" value="F:toxin activity"/>
    <property type="evidence" value="ECO:0007669"/>
    <property type="project" value="UniProtKB-KW"/>
</dbReference>
<dbReference type="EC" id="3.2.2.22" evidence="3"/>
<dbReference type="InterPro" id="IPR016138">
    <property type="entry name" value="Ribosome_inactivat_prot_sub1"/>
</dbReference>
<dbReference type="AlphaFoldDB" id="A0AAW1LHH2"/>
<sequence length="70" mass="7870">MVSWITVVITLLIILQSTASAVITYQLNLQGTTKAQYSTFLKQLRDDIKDPNLHYGGTDLPVIRRPMNPP</sequence>
<comment type="similarity">
    <text evidence="2">Belongs to the ribosome-inactivating protein family. Type 1 RIP subfamily.</text>
</comment>
<evidence type="ECO:0000313" key="10">
    <source>
        <dbReference type="EMBL" id="KAK9732721.1"/>
    </source>
</evidence>
<keyword evidence="5" id="KW-0378">Hydrolase</keyword>
<evidence type="ECO:0000256" key="2">
    <source>
        <dbReference type="ARBA" id="ARBA00008544"/>
    </source>
</evidence>
<proteinExistence type="inferred from homology"/>
<evidence type="ECO:0000256" key="7">
    <source>
        <dbReference type="ARBA" id="ARBA00023193"/>
    </source>
</evidence>